<dbReference type="AlphaFoldDB" id="A0AAQ3KAG8"/>
<dbReference type="Pfam" id="PF14223">
    <property type="entry name" value="Retrotran_gag_2"/>
    <property type="match status" value="1"/>
</dbReference>
<dbReference type="Gene3D" id="3.30.230.10">
    <property type="match status" value="1"/>
</dbReference>
<evidence type="ECO:0000256" key="1">
    <source>
        <dbReference type="SAM" id="MobiDB-lite"/>
    </source>
</evidence>
<dbReference type="EMBL" id="CP136893">
    <property type="protein sequence ID" value="WOL05034.1"/>
    <property type="molecule type" value="Genomic_DNA"/>
</dbReference>
<evidence type="ECO:0000313" key="3">
    <source>
        <dbReference type="EMBL" id="WOL05034.1"/>
    </source>
</evidence>
<dbReference type="GO" id="GO:0004252">
    <property type="term" value="F:serine-type endopeptidase activity"/>
    <property type="evidence" value="ECO:0007669"/>
    <property type="project" value="InterPro"/>
</dbReference>
<dbReference type="PANTHER" id="PTHR47481">
    <property type="match status" value="1"/>
</dbReference>
<dbReference type="GO" id="GO:0004176">
    <property type="term" value="F:ATP-dependent peptidase activity"/>
    <property type="evidence" value="ECO:0007669"/>
    <property type="project" value="InterPro"/>
</dbReference>
<dbReference type="InterPro" id="IPR008269">
    <property type="entry name" value="Lon_proteolytic"/>
</dbReference>
<protein>
    <submittedName>
        <fullName evidence="3">Retrovirus-related Pol polyprotein from transposon TNT 1-94</fullName>
    </submittedName>
</protein>
<keyword evidence="4" id="KW-1185">Reference proteome</keyword>
<feature type="compositionally biased region" description="Gly residues" evidence="1">
    <location>
        <begin position="225"/>
        <end position="239"/>
    </location>
</feature>
<feature type="domain" description="Lon proteolytic" evidence="2">
    <location>
        <begin position="250"/>
        <end position="309"/>
    </location>
</feature>
<dbReference type="GO" id="GO:0006508">
    <property type="term" value="P:proteolysis"/>
    <property type="evidence" value="ECO:0007669"/>
    <property type="project" value="InterPro"/>
</dbReference>
<gene>
    <name evidence="3" type="ORF">Cni_G13757</name>
</gene>
<sequence>MSIENTSNVSSQSSTRFVLQTFSNPVSIRLDENNFLPWKQQTLATIRGFKLQRYIAGSHGIPAKFDSSEDEAQCNYNEEYLNWEQQDQLLMSWLLSLISDPLTTRMVGCEYSYQLRSLKKGNSLSTYLLEIKMTVDTLAAIGSPIDTSDHIEAIFDGLNEDYDGFITSVMSRSDPYTIGEIKALLMAQEERIEKHRRYANETVNAQINLVQSQQISRHVQRGNGYNRGGRNNGGRGGLSIRGRTGRAGGRQATPGVFVGLVWTSFCGEVQFVEATAMIGKGDLHVTVQLGDIIKESAQLALRWEDSKLPSRPKCYSQETYHKKSLIFMSSMKTFQ</sequence>
<dbReference type="PANTHER" id="PTHR47481:SF30">
    <property type="entry name" value="CCHC-TYPE DOMAIN-CONTAINING PROTEIN"/>
    <property type="match status" value="1"/>
</dbReference>
<organism evidence="3 4">
    <name type="scientific">Canna indica</name>
    <name type="common">Indian-shot</name>
    <dbReference type="NCBI Taxonomy" id="4628"/>
    <lineage>
        <taxon>Eukaryota</taxon>
        <taxon>Viridiplantae</taxon>
        <taxon>Streptophyta</taxon>
        <taxon>Embryophyta</taxon>
        <taxon>Tracheophyta</taxon>
        <taxon>Spermatophyta</taxon>
        <taxon>Magnoliopsida</taxon>
        <taxon>Liliopsida</taxon>
        <taxon>Zingiberales</taxon>
        <taxon>Cannaceae</taxon>
        <taxon>Canna</taxon>
    </lineage>
</organism>
<name>A0AAQ3KAG8_9LILI</name>
<proteinExistence type="predicted"/>
<evidence type="ECO:0000259" key="2">
    <source>
        <dbReference type="Pfam" id="PF05362"/>
    </source>
</evidence>
<accession>A0AAQ3KAG8</accession>
<dbReference type="Proteomes" id="UP001327560">
    <property type="component" value="Chromosome 4"/>
</dbReference>
<dbReference type="Pfam" id="PF05362">
    <property type="entry name" value="Lon_C"/>
    <property type="match status" value="1"/>
</dbReference>
<reference evidence="3 4" key="1">
    <citation type="submission" date="2023-10" db="EMBL/GenBank/DDBJ databases">
        <title>Chromosome-scale genome assembly provides insights into flower coloration mechanisms of Canna indica.</title>
        <authorList>
            <person name="Li C."/>
        </authorList>
    </citation>
    <scope>NUCLEOTIDE SEQUENCE [LARGE SCALE GENOMIC DNA]</scope>
    <source>
        <tissue evidence="3">Flower</tissue>
    </source>
</reference>
<dbReference type="InterPro" id="IPR014721">
    <property type="entry name" value="Ribsml_uS5_D2-typ_fold_subgr"/>
</dbReference>
<feature type="region of interest" description="Disordered" evidence="1">
    <location>
        <begin position="221"/>
        <end position="247"/>
    </location>
</feature>
<evidence type="ECO:0000313" key="4">
    <source>
        <dbReference type="Proteomes" id="UP001327560"/>
    </source>
</evidence>